<dbReference type="NCBIfam" id="NF004903">
    <property type="entry name" value="PRK06265.1-3"/>
    <property type="match status" value="1"/>
</dbReference>
<evidence type="ECO:0000256" key="2">
    <source>
        <dbReference type="ARBA" id="ARBA00022448"/>
    </source>
</evidence>
<keyword evidence="3" id="KW-1003">Cell membrane</keyword>
<protein>
    <submittedName>
        <fullName evidence="8">Fused nickel transport protein NikMN</fullName>
    </submittedName>
</protein>
<feature type="transmembrane region" description="Helical" evidence="7">
    <location>
        <begin position="36"/>
        <end position="55"/>
    </location>
</feature>
<dbReference type="NCBIfam" id="NF004905">
    <property type="entry name" value="PRK06265.1-5"/>
    <property type="match status" value="1"/>
</dbReference>
<dbReference type="Gene3D" id="1.10.1760.20">
    <property type="match status" value="1"/>
</dbReference>
<keyword evidence="4 7" id="KW-0812">Transmembrane</keyword>
<feature type="transmembrane region" description="Helical" evidence="7">
    <location>
        <begin position="170"/>
        <end position="191"/>
    </location>
</feature>
<evidence type="ECO:0000256" key="7">
    <source>
        <dbReference type="SAM" id="Phobius"/>
    </source>
</evidence>
<evidence type="ECO:0000256" key="1">
    <source>
        <dbReference type="ARBA" id="ARBA00004651"/>
    </source>
</evidence>
<sequence length="212" mass="21021">MAHIPDGILSAPVLIAGAVVTAGGVALALRSMDERAIPRAAILAAVFFAGSLVSVPMGPASVHLLFTGVMGVLLGTGAFAAVLTALMLQVLLFGVGGLTTLGINTLNIALPAVVAGAIFGPLIRSTARPSRASGYAACAAVLAVAGTAGLVALSLWLSDPAYTPAARVMALTYLPLALAEAAVSASVVGFIKRVQPDALAPRAQAAHPVVTP</sequence>
<evidence type="ECO:0000313" key="8">
    <source>
        <dbReference type="EMBL" id="SLN19822.1"/>
    </source>
</evidence>
<dbReference type="Pfam" id="PF01891">
    <property type="entry name" value="CbiM"/>
    <property type="match status" value="1"/>
</dbReference>
<reference evidence="8 9" key="1">
    <citation type="submission" date="2017-03" db="EMBL/GenBank/DDBJ databases">
        <authorList>
            <person name="Afonso C.L."/>
            <person name="Miller P.J."/>
            <person name="Scott M.A."/>
            <person name="Spackman E."/>
            <person name="Goraichik I."/>
            <person name="Dimitrov K.M."/>
            <person name="Suarez D.L."/>
            <person name="Swayne D.E."/>
        </authorList>
    </citation>
    <scope>NUCLEOTIDE SEQUENCE [LARGE SCALE GENOMIC DNA]</scope>
    <source>
        <strain evidence="8 9">CECT 8620</strain>
    </source>
</reference>
<evidence type="ECO:0000256" key="6">
    <source>
        <dbReference type="ARBA" id="ARBA00023136"/>
    </source>
</evidence>
<gene>
    <name evidence="8" type="primary">nikMN</name>
    <name evidence="8" type="ORF">AQS8620_00492</name>
</gene>
<dbReference type="EMBL" id="FWFS01000001">
    <property type="protein sequence ID" value="SLN19822.1"/>
    <property type="molecule type" value="Genomic_DNA"/>
</dbReference>
<feature type="transmembrane region" description="Helical" evidence="7">
    <location>
        <begin position="135"/>
        <end position="158"/>
    </location>
</feature>
<dbReference type="InterPro" id="IPR002751">
    <property type="entry name" value="CbiM/NikMN"/>
</dbReference>
<dbReference type="PANTHER" id="PTHR34229">
    <property type="entry name" value="METAL TRANSPORT PROTEIN HI_1621-RELATED"/>
    <property type="match status" value="1"/>
</dbReference>
<dbReference type="GO" id="GO:0005886">
    <property type="term" value="C:plasma membrane"/>
    <property type="evidence" value="ECO:0007669"/>
    <property type="project" value="UniProtKB-SubCell"/>
</dbReference>
<dbReference type="GO" id="GO:0000041">
    <property type="term" value="P:transition metal ion transport"/>
    <property type="evidence" value="ECO:0007669"/>
    <property type="project" value="InterPro"/>
</dbReference>
<evidence type="ECO:0000256" key="4">
    <source>
        <dbReference type="ARBA" id="ARBA00022692"/>
    </source>
</evidence>
<dbReference type="PANTHER" id="PTHR34229:SF1">
    <property type="entry name" value="METAL TRANSPORT PROTEIN HI_1621-RELATED"/>
    <property type="match status" value="1"/>
</dbReference>
<feature type="transmembrane region" description="Helical" evidence="7">
    <location>
        <begin position="7"/>
        <end position="30"/>
    </location>
</feature>
<proteinExistence type="predicted"/>
<keyword evidence="6 7" id="KW-0472">Membrane</keyword>
<evidence type="ECO:0000313" key="9">
    <source>
        <dbReference type="Proteomes" id="UP000193862"/>
    </source>
</evidence>
<dbReference type="RefSeq" id="WP_085835209.1">
    <property type="nucleotide sequence ID" value="NZ_FWFS01000001.1"/>
</dbReference>
<evidence type="ECO:0000256" key="3">
    <source>
        <dbReference type="ARBA" id="ARBA00022475"/>
    </source>
</evidence>
<organism evidence="8 9">
    <name type="scientific">Aquimixticola soesokkakensis</name>
    <dbReference type="NCBI Taxonomy" id="1519096"/>
    <lineage>
        <taxon>Bacteria</taxon>
        <taxon>Pseudomonadati</taxon>
        <taxon>Pseudomonadota</taxon>
        <taxon>Alphaproteobacteria</taxon>
        <taxon>Rhodobacterales</taxon>
        <taxon>Paracoccaceae</taxon>
        <taxon>Aquimixticola</taxon>
    </lineage>
</organism>
<feature type="transmembrane region" description="Helical" evidence="7">
    <location>
        <begin position="101"/>
        <end position="123"/>
    </location>
</feature>
<comment type="subcellular location">
    <subcellularLocation>
        <location evidence="1">Cell membrane</location>
        <topology evidence="1">Multi-pass membrane protein</topology>
    </subcellularLocation>
</comment>
<feature type="transmembrane region" description="Helical" evidence="7">
    <location>
        <begin position="62"/>
        <end position="95"/>
    </location>
</feature>
<dbReference type="Proteomes" id="UP000193862">
    <property type="component" value="Unassembled WGS sequence"/>
</dbReference>
<keyword evidence="5 7" id="KW-1133">Transmembrane helix</keyword>
<dbReference type="AlphaFoldDB" id="A0A1Y5RKS8"/>
<accession>A0A1Y5RKS8</accession>
<dbReference type="OrthoDB" id="9792317at2"/>
<name>A0A1Y5RKS8_9RHOB</name>
<keyword evidence="9" id="KW-1185">Reference proteome</keyword>
<keyword evidence="2" id="KW-0813">Transport</keyword>
<evidence type="ECO:0000256" key="5">
    <source>
        <dbReference type="ARBA" id="ARBA00022989"/>
    </source>
</evidence>